<dbReference type="Pfam" id="PF05512">
    <property type="entry name" value="AWPM-19"/>
    <property type="match status" value="1"/>
</dbReference>
<dbReference type="Proteomes" id="UP000243499">
    <property type="component" value="Chromosome 9"/>
</dbReference>
<feature type="transmembrane region" description="Helical" evidence="1">
    <location>
        <begin position="20"/>
        <end position="41"/>
    </location>
</feature>
<organism evidence="2">
    <name type="scientific">Panicum hallii</name>
    <dbReference type="NCBI Taxonomy" id="206008"/>
    <lineage>
        <taxon>Eukaryota</taxon>
        <taxon>Viridiplantae</taxon>
        <taxon>Streptophyta</taxon>
        <taxon>Embryophyta</taxon>
        <taxon>Tracheophyta</taxon>
        <taxon>Spermatophyta</taxon>
        <taxon>Magnoliopsida</taxon>
        <taxon>Liliopsida</taxon>
        <taxon>Poales</taxon>
        <taxon>Poaceae</taxon>
        <taxon>PACMAD clade</taxon>
        <taxon>Panicoideae</taxon>
        <taxon>Panicodae</taxon>
        <taxon>Paniceae</taxon>
        <taxon>Panicinae</taxon>
        <taxon>Panicum</taxon>
        <taxon>Panicum sect. Panicum</taxon>
    </lineage>
</organism>
<evidence type="ECO:0000313" key="2">
    <source>
        <dbReference type="EMBL" id="PAN47008.1"/>
    </source>
</evidence>
<dbReference type="Gramene" id="PAN47008">
    <property type="protein sequence ID" value="PAN47008"/>
    <property type="gene ID" value="PAHAL_9G203700"/>
</dbReference>
<keyword evidence="1" id="KW-1133">Transmembrane helix</keyword>
<evidence type="ECO:0000256" key="1">
    <source>
        <dbReference type="SAM" id="Phobius"/>
    </source>
</evidence>
<name>A0A2S3ILP6_9POAL</name>
<feature type="transmembrane region" description="Helical" evidence="1">
    <location>
        <begin position="62"/>
        <end position="83"/>
    </location>
</feature>
<dbReference type="EMBL" id="CM008054">
    <property type="protein sequence ID" value="PAN47008.1"/>
    <property type="molecule type" value="Genomic_DNA"/>
</dbReference>
<dbReference type="InterPro" id="IPR008390">
    <property type="entry name" value="AWPM-19"/>
</dbReference>
<feature type="transmembrane region" description="Helical" evidence="1">
    <location>
        <begin position="95"/>
        <end position="117"/>
    </location>
</feature>
<keyword evidence="1" id="KW-0472">Membrane</keyword>
<sequence>MAIMSLEALGRRNVAGPLLLLNLVLYVFMMGFASWALNSFVDGRRHHQQYYPPGPRSAGEEATLQFIQFALLAAVVGAAAKAATAFHARAWRPQGLAAAAALGTVAWAATALAFGLACKEMRAGAGAARGWRMRALEGLTTVLALTQLLYVAMLHAAVAGDRCLPGCPAEDDQEHHRGGPTCSVM</sequence>
<proteinExistence type="predicted"/>
<keyword evidence="1" id="KW-0812">Transmembrane</keyword>
<protein>
    <submittedName>
        <fullName evidence="2">Uncharacterized protein</fullName>
    </submittedName>
</protein>
<gene>
    <name evidence="2" type="ORF">PAHAL_9G203700</name>
</gene>
<dbReference type="PANTHER" id="PTHR33294">
    <property type="entry name" value="AWPM-19-LIKE FAMILY PROTEIN"/>
    <property type="match status" value="1"/>
</dbReference>
<reference evidence="2" key="1">
    <citation type="submission" date="2018-04" db="EMBL/GenBank/DDBJ databases">
        <title>WGS assembly of Panicum hallii.</title>
        <authorList>
            <person name="Lovell J."/>
            <person name="Jenkins J."/>
            <person name="Lowry D."/>
            <person name="Mamidi S."/>
            <person name="Sreedasyam A."/>
            <person name="Weng X."/>
            <person name="Barry K."/>
            <person name="Bonette J."/>
            <person name="Campitelli B."/>
            <person name="Daum C."/>
            <person name="Gordon S."/>
            <person name="Gould B."/>
            <person name="Lipzen A."/>
            <person name="Macqueen A."/>
            <person name="Palacio-Mejia J."/>
            <person name="Plott C."/>
            <person name="Shakirov E."/>
            <person name="Shu S."/>
            <person name="Yoshinaga Y."/>
            <person name="Zane M."/>
            <person name="Rokhsar D."/>
            <person name="Grimwood J."/>
            <person name="Schmutz J."/>
            <person name="Juenger T."/>
        </authorList>
    </citation>
    <scope>NUCLEOTIDE SEQUENCE [LARGE SCALE GENOMIC DNA]</scope>
    <source>
        <strain evidence="2">FIL2</strain>
    </source>
</reference>
<feature type="transmembrane region" description="Helical" evidence="1">
    <location>
        <begin position="138"/>
        <end position="158"/>
    </location>
</feature>
<dbReference type="PANTHER" id="PTHR33294:SF4">
    <property type="entry name" value="AWPM-19-LIKE FAMILY PROTEIN, EXPRESSED"/>
    <property type="match status" value="1"/>
</dbReference>
<accession>A0A2S3ILP6</accession>
<dbReference type="AlphaFoldDB" id="A0A2S3ILP6"/>